<sequence>MGSAREPRLALIEIIEPDPADCPSMNLPPEGNVKLRNYRLLTENLRAYTPTGDVHTSPCKGKLVAKFDSSASISPPRARILELLRDEDPGREALEAIVRPAPRRLQRPLDEDSRRFLQRALLSPSPYLSPASSPEPSVRPPESSDSSSEPESLTPSNERTSISNAERSLAEELREAEEDAHTGGIPREILREFTQRDDTGQEAFERERLGKLALSVEEDETEAGGLSLAARRLDALLAESRALHDELAGIQRDLQVLARRLARREP</sequence>
<accession>A0A0L7L9R4</accession>
<keyword evidence="3" id="KW-1185">Reference proteome</keyword>
<proteinExistence type="predicted"/>
<feature type="compositionally biased region" description="Low complexity" evidence="1">
    <location>
        <begin position="123"/>
        <end position="158"/>
    </location>
</feature>
<dbReference type="AlphaFoldDB" id="A0A0L7L9R4"/>
<name>A0A0L7L9R4_OPEBR</name>
<organism evidence="2 3">
    <name type="scientific">Operophtera brumata</name>
    <name type="common">Winter moth</name>
    <name type="synonym">Phalaena brumata</name>
    <dbReference type="NCBI Taxonomy" id="104452"/>
    <lineage>
        <taxon>Eukaryota</taxon>
        <taxon>Metazoa</taxon>
        <taxon>Ecdysozoa</taxon>
        <taxon>Arthropoda</taxon>
        <taxon>Hexapoda</taxon>
        <taxon>Insecta</taxon>
        <taxon>Pterygota</taxon>
        <taxon>Neoptera</taxon>
        <taxon>Endopterygota</taxon>
        <taxon>Lepidoptera</taxon>
        <taxon>Glossata</taxon>
        <taxon>Ditrysia</taxon>
        <taxon>Geometroidea</taxon>
        <taxon>Geometridae</taxon>
        <taxon>Larentiinae</taxon>
        <taxon>Operophtera</taxon>
    </lineage>
</organism>
<dbReference type="Proteomes" id="UP000037510">
    <property type="component" value="Unassembled WGS sequence"/>
</dbReference>
<gene>
    <name evidence="2" type="ORF">OBRU01_12618</name>
</gene>
<evidence type="ECO:0000256" key="1">
    <source>
        <dbReference type="SAM" id="MobiDB-lite"/>
    </source>
</evidence>
<comment type="caution">
    <text evidence="2">The sequence shown here is derived from an EMBL/GenBank/DDBJ whole genome shotgun (WGS) entry which is preliminary data.</text>
</comment>
<reference evidence="2 3" key="1">
    <citation type="journal article" date="2015" name="Genome Biol. Evol.">
        <title>The genome of winter moth (Operophtera brumata) provides a genomic perspective on sexual dimorphism and phenology.</title>
        <authorList>
            <person name="Derks M.F."/>
            <person name="Smit S."/>
            <person name="Salis L."/>
            <person name="Schijlen E."/>
            <person name="Bossers A."/>
            <person name="Mateman C."/>
            <person name="Pijl A.S."/>
            <person name="de Ridder D."/>
            <person name="Groenen M.A."/>
            <person name="Visser M.E."/>
            <person name="Megens H.J."/>
        </authorList>
    </citation>
    <scope>NUCLEOTIDE SEQUENCE [LARGE SCALE GENOMIC DNA]</scope>
    <source>
        <strain evidence="2">WM2013NL</strain>
        <tissue evidence="2">Head and thorax</tissue>
    </source>
</reference>
<feature type="region of interest" description="Disordered" evidence="1">
    <location>
        <begin position="123"/>
        <end position="188"/>
    </location>
</feature>
<protein>
    <submittedName>
        <fullName evidence="2">Uncharacterized protein</fullName>
    </submittedName>
</protein>
<evidence type="ECO:0000313" key="2">
    <source>
        <dbReference type="EMBL" id="KOB72233.1"/>
    </source>
</evidence>
<evidence type="ECO:0000313" key="3">
    <source>
        <dbReference type="Proteomes" id="UP000037510"/>
    </source>
</evidence>
<dbReference type="EMBL" id="JTDY01002051">
    <property type="protein sequence ID" value="KOB72233.1"/>
    <property type="molecule type" value="Genomic_DNA"/>
</dbReference>